<name>A0A8H7CKM5_9AGAR</name>
<evidence type="ECO:0000313" key="2">
    <source>
        <dbReference type="EMBL" id="KAF7338833.1"/>
    </source>
</evidence>
<dbReference type="EMBL" id="JACAZH010000032">
    <property type="protein sequence ID" value="KAF7338833.1"/>
    <property type="molecule type" value="Genomic_DNA"/>
</dbReference>
<gene>
    <name evidence="2" type="ORF">MSAN_02206000</name>
</gene>
<feature type="region of interest" description="Disordered" evidence="1">
    <location>
        <begin position="63"/>
        <end position="121"/>
    </location>
</feature>
<protein>
    <submittedName>
        <fullName evidence="2">Uncharacterized protein</fullName>
    </submittedName>
</protein>
<proteinExistence type="predicted"/>
<dbReference type="Proteomes" id="UP000623467">
    <property type="component" value="Unassembled WGS sequence"/>
</dbReference>
<evidence type="ECO:0000313" key="3">
    <source>
        <dbReference type="Proteomes" id="UP000623467"/>
    </source>
</evidence>
<feature type="compositionally biased region" description="Basic and acidic residues" evidence="1">
    <location>
        <begin position="302"/>
        <end position="330"/>
    </location>
</feature>
<feature type="compositionally biased region" description="Polar residues" evidence="1">
    <location>
        <begin position="65"/>
        <end position="76"/>
    </location>
</feature>
<feature type="region of interest" description="Disordered" evidence="1">
    <location>
        <begin position="289"/>
        <end position="330"/>
    </location>
</feature>
<reference evidence="2" key="1">
    <citation type="submission" date="2020-05" db="EMBL/GenBank/DDBJ databases">
        <title>Mycena genomes resolve the evolution of fungal bioluminescence.</title>
        <authorList>
            <person name="Tsai I.J."/>
        </authorList>
    </citation>
    <scope>NUCLEOTIDE SEQUENCE</scope>
    <source>
        <strain evidence="2">160909Yilan</strain>
    </source>
</reference>
<feature type="compositionally biased region" description="Basic residues" evidence="1">
    <location>
        <begin position="107"/>
        <end position="116"/>
    </location>
</feature>
<evidence type="ECO:0000256" key="1">
    <source>
        <dbReference type="SAM" id="MobiDB-lite"/>
    </source>
</evidence>
<sequence>MSDDNRCRGTTADGQRCICLRAENTYIDDDQRTKCRDCDHIASAHPQAKPSISSFVRSFQDAAQVHNSSSGSQSVKASREEAAAETSAGLRNVKKRKPDSSSDTAPKKVKKVKAGKQKATETRAKDLTRYGTAILLPWGLTDDGQLRQTTTPSQHEFDRLRQAKLVVFDTPDQPLVINSTWSNTEANEAVTGLFPDAFRFLFRKHSGEAQLWLGATVYKKTLTVASDSRPTGAELTRYCRVLGRSARDRVLYIVSKHKIASHHWDWTDPDSEDLGSDIDSVPSEDIVFTPPKPKPAYKGKGKAKEMTTDVKTESETDSKALEGEAESDMRHAAKMRTRLTSGVIQRKTIFIPGSDDAEPEVVVVSDDEANKLRPLTAEDEEDLPLPLLPNNSFASQASIASSSSSTAFTATWTPAFAAPSTAPSIAPVPPMPLIPAAPTVTLPNTLPLLSASSDNSSFIALPAPKAPEASGHRFTKMGRGRGD</sequence>
<dbReference type="OrthoDB" id="3054146at2759"/>
<accession>A0A8H7CKM5</accession>
<keyword evidence="3" id="KW-1185">Reference proteome</keyword>
<comment type="caution">
    <text evidence="2">The sequence shown here is derived from an EMBL/GenBank/DDBJ whole genome shotgun (WGS) entry which is preliminary data.</text>
</comment>
<feature type="compositionally biased region" description="Basic residues" evidence="1">
    <location>
        <begin position="473"/>
        <end position="483"/>
    </location>
</feature>
<feature type="region of interest" description="Disordered" evidence="1">
    <location>
        <begin position="461"/>
        <end position="483"/>
    </location>
</feature>
<dbReference type="AlphaFoldDB" id="A0A8H7CKM5"/>
<organism evidence="2 3">
    <name type="scientific">Mycena sanguinolenta</name>
    <dbReference type="NCBI Taxonomy" id="230812"/>
    <lineage>
        <taxon>Eukaryota</taxon>
        <taxon>Fungi</taxon>
        <taxon>Dikarya</taxon>
        <taxon>Basidiomycota</taxon>
        <taxon>Agaricomycotina</taxon>
        <taxon>Agaricomycetes</taxon>
        <taxon>Agaricomycetidae</taxon>
        <taxon>Agaricales</taxon>
        <taxon>Marasmiineae</taxon>
        <taxon>Mycenaceae</taxon>
        <taxon>Mycena</taxon>
    </lineage>
</organism>